<proteinExistence type="predicted"/>
<comment type="caution">
    <text evidence="1">The sequence shown here is derived from an EMBL/GenBank/DDBJ whole genome shotgun (WGS) entry which is preliminary data.</text>
</comment>
<reference evidence="1 2" key="1">
    <citation type="submission" date="2024-10" db="EMBL/GenBank/DDBJ databases">
        <title>Updated reference genomes for cyclostephanoid diatoms.</title>
        <authorList>
            <person name="Roberts W.R."/>
            <person name="Alverson A.J."/>
        </authorList>
    </citation>
    <scope>NUCLEOTIDE SEQUENCE [LARGE SCALE GENOMIC DNA]</scope>
    <source>
        <strain evidence="1 2">AJA010-31</strain>
    </source>
</reference>
<protein>
    <submittedName>
        <fullName evidence="1">Uncharacterized protein</fullName>
    </submittedName>
</protein>
<dbReference type="AlphaFoldDB" id="A0ABD3Q650"/>
<organism evidence="1 2">
    <name type="scientific">Cyclotella atomus</name>
    <dbReference type="NCBI Taxonomy" id="382360"/>
    <lineage>
        <taxon>Eukaryota</taxon>
        <taxon>Sar</taxon>
        <taxon>Stramenopiles</taxon>
        <taxon>Ochrophyta</taxon>
        <taxon>Bacillariophyta</taxon>
        <taxon>Coscinodiscophyceae</taxon>
        <taxon>Thalassiosirophycidae</taxon>
        <taxon>Stephanodiscales</taxon>
        <taxon>Stephanodiscaceae</taxon>
        <taxon>Cyclotella</taxon>
    </lineage>
</organism>
<name>A0ABD3Q650_9STRA</name>
<evidence type="ECO:0000313" key="2">
    <source>
        <dbReference type="Proteomes" id="UP001530400"/>
    </source>
</evidence>
<accession>A0ABD3Q650</accession>
<dbReference type="EMBL" id="JALLPJ020000309">
    <property type="protein sequence ID" value="KAL3795867.1"/>
    <property type="molecule type" value="Genomic_DNA"/>
</dbReference>
<sequence>MNLITAIKAALATFTSHLTTHAFQSPSSPIALRILTAPPPHKAHLSTNNPTHQIISHQNVMPSSSNPSSAISKSKTYPSYPAMPIKSTPLNAALWTTMAELSANPLAERVCLVLEDIPLRHFVVLKTQERLMQYLPELKRFSVSLVGKGVGPGGVD</sequence>
<evidence type="ECO:0000313" key="1">
    <source>
        <dbReference type="EMBL" id="KAL3795867.1"/>
    </source>
</evidence>
<keyword evidence="2" id="KW-1185">Reference proteome</keyword>
<gene>
    <name evidence="1" type="ORF">ACHAWO_010159</name>
</gene>
<dbReference type="Proteomes" id="UP001530400">
    <property type="component" value="Unassembled WGS sequence"/>
</dbReference>